<protein>
    <submittedName>
        <fullName evidence="1">Uncharacterized protein</fullName>
    </submittedName>
</protein>
<dbReference type="EMBL" id="CP029494">
    <property type="protein sequence ID" value="AWN23357.1"/>
    <property type="molecule type" value="Genomic_DNA"/>
</dbReference>
<dbReference type="RefSeq" id="WP_109827086.1">
    <property type="nucleotide sequence ID" value="NZ_CP029494.1"/>
</dbReference>
<dbReference type="AlphaFoldDB" id="A0A2Z3JDW3"/>
<evidence type="ECO:0000313" key="2">
    <source>
        <dbReference type="Proteomes" id="UP000245368"/>
    </source>
</evidence>
<reference evidence="1 2" key="1">
    <citation type="submission" date="2018-05" db="EMBL/GenBank/DDBJ databases">
        <title>Complete Genome Sequence of Deinococcus sp. strain 17bor-2.</title>
        <authorList>
            <person name="Srinivasan S."/>
        </authorList>
    </citation>
    <scope>NUCLEOTIDE SEQUENCE [LARGE SCALE GENOMIC DNA]</scope>
    <source>
        <strain evidence="1 2">17bor-2</strain>
    </source>
</reference>
<keyword evidence="2" id="KW-1185">Reference proteome</keyword>
<gene>
    <name evidence="1" type="ORF">DKM44_09050</name>
</gene>
<dbReference type="Proteomes" id="UP000245368">
    <property type="component" value="Chromosome"/>
</dbReference>
<name>A0A2Z3JDW3_9DEIO</name>
<dbReference type="KEGG" id="dez:DKM44_09050"/>
<evidence type="ECO:0000313" key="1">
    <source>
        <dbReference type="EMBL" id="AWN23357.1"/>
    </source>
</evidence>
<organism evidence="1 2">
    <name type="scientific">Deinococcus irradiatisoli</name>
    <dbReference type="NCBI Taxonomy" id="2202254"/>
    <lineage>
        <taxon>Bacteria</taxon>
        <taxon>Thermotogati</taxon>
        <taxon>Deinococcota</taxon>
        <taxon>Deinococci</taxon>
        <taxon>Deinococcales</taxon>
        <taxon>Deinococcaceae</taxon>
        <taxon>Deinococcus</taxon>
    </lineage>
</organism>
<accession>A0A2Z3JDW3</accession>
<sequence>MRFAADSEGVQGLYDGRAADVRKSQGENNLKPLHISDQFQHTVKESWIWAFLSAQRGYFSASFGEART</sequence>
<proteinExistence type="predicted"/>